<comment type="similarity">
    <text evidence="1">Belongs to the NmrA-type oxidoreductase family. Isoflavone reductase subfamily.</text>
</comment>
<evidence type="ECO:0000259" key="4">
    <source>
        <dbReference type="Pfam" id="PF05368"/>
    </source>
</evidence>
<dbReference type="InterPro" id="IPR051609">
    <property type="entry name" value="NmrA/Isoflavone_reductase-like"/>
</dbReference>
<feature type="domain" description="NmrA-like" evidence="4">
    <location>
        <begin position="3"/>
        <end position="157"/>
    </location>
</feature>
<reference evidence="5 6" key="1">
    <citation type="journal article" date="2018" name="Front. Microbiol.">
        <title>Genome-Wide Analysis of Corynespora cassiicola Leaf Fall Disease Putative Effectors.</title>
        <authorList>
            <person name="Lopez D."/>
            <person name="Ribeiro S."/>
            <person name="Label P."/>
            <person name="Fumanal B."/>
            <person name="Venisse J.S."/>
            <person name="Kohler A."/>
            <person name="de Oliveira R.R."/>
            <person name="Labutti K."/>
            <person name="Lipzen A."/>
            <person name="Lail K."/>
            <person name="Bauer D."/>
            <person name="Ohm R.A."/>
            <person name="Barry K.W."/>
            <person name="Spatafora J."/>
            <person name="Grigoriev I.V."/>
            <person name="Martin F.M."/>
            <person name="Pujade-Renaud V."/>
        </authorList>
    </citation>
    <scope>NUCLEOTIDE SEQUENCE [LARGE SCALE GENOMIC DNA]</scope>
    <source>
        <strain evidence="5 6">Philippines</strain>
    </source>
</reference>
<evidence type="ECO:0000256" key="1">
    <source>
        <dbReference type="ARBA" id="ARBA00005725"/>
    </source>
</evidence>
<keyword evidence="2" id="KW-0521">NADP</keyword>
<evidence type="ECO:0000313" key="6">
    <source>
        <dbReference type="Proteomes" id="UP000240883"/>
    </source>
</evidence>
<name>A0A2T2NFJ0_CORCC</name>
<organism evidence="5 6">
    <name type="scientific">Corynespora cassiicola Philippines</name>
    <dbReference type="NCBI Taxonomy" id="1448308"/>
    <lineage>
        <taxon>Eukaryota</taxon>
        <taxon>Fungi</taxon>
        <taxon>Dikarya</taxon>
        <taxon>Ascomycota</taxon>
        <taxon>Pezizomycotina</taxon>
        <taxon>Dothideomycetes</taxon>
        <taxon>Pleosporomycetidae</taxon>
        <taxon>Pleosporales</taxon>
        <taxon>Corynesporascaceae</taxon>
        <taxon>Corynespora</taxon>
    </lineage>
</organism>
<dbReference type="InterPro" id="IPR036291">
    <property type="entry name" value="NAD(P)-bd_dom_sf"/>
</dbReference>
<dbReference type="OrthoDB" id="10000533at2759"/>
<gene>
    <name evidence="5" type="ORF">BS50DRAFT_576774</name>
</gene>
<evidence type="ECO:0000313" key="5">
    <source>
        <dbReference type="EMBL" id="PSN64197.1"/>
    </source>
</evidence>
<dbReference type="GO" id="GO:0016491">
    <property type="term" value="F:oxidoreductase activity"/>
    <property type="evidence" value="ECO:0007669"/>
    <property type="project" value="UniProtKB-KW"/>
</dbReference>
<dbReference type="InterPro" id="IPR008030">
    <property type="entry name" value="NmrA-like"/>
</dbReference>
<dbReference type="Proteomes" id="UP000240883">
    <property type="component" value="Unassembled WGS sequence"/>
</dbReference>
<dbReference type="PANTHER" id="PTHR47706:SF4">
    <property type="entry name" value="NMRA-LIKE DOMAIN-CONTAINING PROTEIN"/>
    <property type="match status" value="1"/>
</dbReference>
<dbReference type="Gene3D" id="3.40.50.720">
    <property type="entry name" value="NAD(P)-binding Rossmann-like Domain"/>
    <property type="match status" value="1"/>
</dbReference>
<dbReference type="AlphaFoldDB" id="A0A2T2NFJ0"/>
<evidence type="ECO:0000256" key="3">
    <source>
        <dbReference type="ARBA" id="ARBA00023002"/>
    </source>
</evidence>
<dbReference type="EMBL" id="KZ678139">
    <property type="protein sequence ID" value="PSN64197.1"/>
    <property type="molecule type" value="Genomic_DNA"/>
</dbReference>
<sequence length="319" mass="35431">MVKIAVAGGTGNVATNLLRAPLASGKHDITILTRRAPTSITPGISYKIVDYSSVDSLAEALEGFEVVLSFLIVMDEAGFTAQKNLIDAAVLANVPRFSPSEWAVKTQSGIPSYVNKDRTMEYLATLKIGGKSVIEYCAFQPSIFMDYFAHPHPLSPTLHTWPFFVDFETRRAIVFEEEELNDRPIVVTAISDISDVLDLALEDEARAWPTEGGMQGARTSINGLLALGKEIRGGEWSVTRVKKGDIEKGVLDSEWVPQFSHPAVPEEAWKSFSTQFVVMFLQAVYGGAWDVNDEWNKRFPEYKFTGLEEYLRKAWEGKA</sequence>
<protein>
    <submittedName>
        <fullName evidence="5">NmrA-like family protein-like protein</fullName>
    </submittedName>
</protein>
<dbReference type="Pfam" id="PF05368">
    <property type="entry name" value="NmrA"/>
    <property type="match status" value="1"/>
</dbReference>
<evidence type="ECO:0000256" key="2">
    <source>
        <dbReference type="ARBA" id="ARBA00022857"/>
    </source>
</evidence>
<keyword evidence="6" id="KW-1185">Reference proteome</keyword>
<dbReference type="SUPFAM" id="SSF51735">
    <property type="entry name" value="NAD(P)-binding Rossmann-fold domains"/>
    <property type="match status" value="1"/>
</dbReference>
<dbReference type="PANTHER" id="PTHR47706">
    <property type="entry name" value="NMRA-LIKE FAMILY PROTEIN"/>
    <property type="match status" value="1"/>
</dbReference>
<accession>A0A2T2NFJ0</accession>
<keyword evidence="3" id="KW-0560">Oxidoreductase</keyword>
<proteinExistence type="inferred from homology"/>